<dbReference type="InterPro" id="IPR027417">
    <property type="entry name" value="P-loop_NTPase"/>
</dbReference>
<dbReference type="EMBL" id="JAQQWM010000002">
    <property type="protein sequence ID" value="KAK8076950.1"/>
    <property type="molecule type" value="Genomic_DNA"/>
</dbReference>
<organism evidence="4 5">
    <name type="scientific">Apiospora saccharicola</name>
    <dbReference type="NCBI Taxonomy" id="335842"/>
    <lineage>
        <taxon>Eukaryota</taxon>
        <taxon>Fungi</taxon>
        <taxon>Dikarya</taxon>
        <taxon>Ascomycota</taxon>
        <taxon>Pezizomycotina</taxon>
        <taxon>Sordariomycetes</taxon>
        <taxon>Xylariomycetidae</taxon>
        <taxon>Amphisphaeriales</taxon>
        <taxon>Apiosporaceae</taxon>
        <taxon>Apiospora</taxon>
    </lineage>
</organism>
<dbReference type="InterPro" id="IPR054289">
    <property type="entry name" value="DUF7025"/>
</dbReference>
<accession>A0ABR1W0E2</accession>
<feature type="region of interest" description="Disordered" evidence="1">
    <location>
        <begin position="215"/>
        <end position="242"/>
    </location>
</feature>
<feature type="domain" description="ATPase AAA-type core" evidence="2">
    <location>
        <begin position="302"/>
        <end position="363"/>
    </location>
</feature>
<evidence type="ECO:0008006" key="6">
    <source>
        <dbReference type="Google" id="ProtNLM"/>
    </source>
</evidence>
<dbReference type="InterPro" id="IPR003959">
    <property type="entry name" value="ATPase_AAA_core"/>
</dbReference>
<dbReference type="Gene3D" id="3.40.50.300">
    <property type="entry name" value="P-loop containing nucleotide triphosphate hydrolases"/>
    <property type="match status" value="1"/>
</dbReference>
<evidence type="ECO:0000313" key="4">
    <source>
        <dbReference type="EMBL" id="KAK8076950.1"/>
    </source>
</evidence>
<evidence type="ECO:0000256" key="1">
    <source>
        <dbReference type="SAM" id="MobiDB-lite"/>
    </source>
</evidence>
<keyword evidence="5" id="KW-1185">Reference proteome</keyword>
<protein>
    <recommendedName>
        <fullName evidence="6">AAA+ ATPase domain-containing protein</fullName>
    </recommendedName>
</protein>
<comment type="caution">
    <text evidence="4">The sequence shown here is derived from an EMBL/GenBank/DDBJ whole genome shotgun (WGS) entry which is preliminary data.</text>
</comment>
<dbReference type="Proteomes" id="UP001446871">
    <property type="component" value="Unassembled WGS sequence"/>
</dbReference>
<gene>
    <name evidence="4" type="ORF">PG996_003120</name>
</gene>
<proteinExistence type="predicted"/>
<feature type="domain" description="DUF7025" evidence="3">
    <location>
        <begin position="52"/>
        <end position="139"/>
    </location>
</feature>
<reference evidence="4 5" key="1">
    <citation type="submission" date="2023-01" db="EMBL/GenBank/DDBJ databases">
        <title>Analysis of 21 Apiospora genomes using comparative genomics revels a genus with tremendous synthesis potential of carbohydrate active enzymes and secondary metabolites.</title>
        <authorList>
            <person name="Sorensen T."/>
        </authorList>
    </citation>
    <scope>NUCLEOTIDE SEQUENCE [LARGE SCALE GENOMIC DNA]</scope>
    <source>
        <strain evidence="4 5">CBS 83171</strain>
    </source>
</reference>
<evidence type="ECO:0000313" key="5">
    <source>
        <dbReference type="Proteomes" id="UP001446871"/>
    </source>
</evidence>
<evidence type="ECO:0000259" key="2">
    <source>
        <dbReference type="Pfam" id="PF00004"/>
    </source>
</evidence>
<dbReference type="PANTHER" id="PTHR46411:SF3">
    <property type="entry name" value="AAA+ ATPASE DOMAIN-CONTAINING PROTEIN"/>
    <property type="match status" value="1"/>
</dbReference>
<dbReference type="SUPFAM" id="SSF52540">
    <property type="entry name" value="P-loop containing nucleoside triphosphate hydrolases"/>
    <property type="match status" value="1"/>
</dbReference>
<dbReference type="PANTHER" id="PTHR46411">
    <property type="entry name" value="FAMILY ATPASE, PUTATIVE-RELATED"/>
    <property type="match status" value="1"/>
</dbReference>
<name>A0ABR1W0E2_9PEZI</name>
<sequence length="567" mass="63922">MVVHFPFKPLFFGYSRIRDIFAQLDDEGEDKQHMKLFVDCLEGLFKELTLKIEEFQSKGMIEAANQWVLFPKGQIVYSRVQGYDRALEVVQLTDLRLACRSLVFDGSSFGWEPVDIELTQFAGNRNINELEAYPFKYHPEWKTLEDELVNRGTKGLEYQDVCFLDYDGQAQGRRQVMREDPEDEYDFIDELLYIKSNGRVVVDAFRGQQQIPVPRRLTPLTPPASSVSKWPCPQGRRPTPPGTKLTVSIDGLSPTSWNDHAFDQLVLPESTKDIVRTFVGTHKTTQALGCDFVAGKGRGLVILLSGPTGTGKTLTVESVSDKVKKPLYHLQAGKLGSKPSTVSSSLQEAYRMCEEWDGVLLLDGEQPGFQVSSSQLPVLTQAPTPEADALIRDRDRDTHASEDLCCVLLATLEYYSGIIFMTTNLLEGVDPAIISRLDIHLEYPCLDFATRLQLWRNLLPIPNPPSPLYDDVNDDVTVTPASIPSPTPDHSCLTEGDFRDLASWKVNGRDIKHAVKNATKWCYIKKEPITLEALQTGLMVTAPRSKRDENMDIDFTTHGKRRRMDET</sequence>
<dbReference type="Pfam" id="PF22942">
    <property type="entry name" value="DUF7025"/>
    <property type="match status" value="1"/>
</dbReference>
<evidence type="ECO:0000259" key="3">
    <source>
        <dbReference type="Pfam" id="PF22942"/>
    </source>
</evidence>
<dbReference type="Pfam" id="PF00004">
    <property type="entry name" value="AAA"/>
    <property type="match status" value="1"/>
</dbReference>